<dbReference type="VEuPathDB" id="FungiDB:PHYBLDRAFT_160404"/>
<dbReference type="EMBL" id="KV440999">
    <property type="protein sequence ID" value="OAD67524.1"/>
    <property type="molecule type" value="Genomic_DNA"/>
</dbReference>
<dbReference type="AlphaFoldDB" id="A0A162NB55"/>
<protein>
    <submittedName>
        <fullName evidence="1">Uncharacterized protein</fullName>
    </submittedName>
</protein>
<accession>A0A162NB55</accession>
<dbReference type="InParanoid" id="A0A162NB55"/>
<name>A0A162NB55_PHYB8</name>
<evidence type="ECO:0000313" key="2">
    <source>
        <dbReference type="Proteomes" id="UP000077315"/>
    </source>
</evidence>
<gene>
    <name evidence="1" type="ORF">PHYBLDRAFT_160404</name>
</gene>
<sequence>MFEFEINLLLTNTGPFLEDPCLGALAVAVAVGAGAGAVALVGGDGCVGAGCYGDVIVEVY</sequence>
<reference evidence="2" key="1">
    <citation type="submission" date="2015-06" db="EMBL/GenBank/DDBJ databases">
        <title>Expansion of signal transduction pathways in fungi by whole-genome duplication.</title>
        <authorList>
            <consortium name="DOE Joint Genome Institute"/>
            <person name="Corrochano L.M."/>
            <person name="Kuo A."/>
            <person name="Marcet-Houben M."/>
            <person name="Polaino S."/>
            <person name="Salamov A."/>
            <person name="Villalobos J.M."/>
            <person name="Alvarez M.I."/>
            <person name="Avalos J."/>
            <person name="Benito E.P."/>
            <person name="Benoit I."/>
            <person name="Burger G."/>
            <person name="Camino L.P."/>
            <person name="Canovas D."/>
            <person name="Cerda-Olmedo E."/>
            <person name="Cheng J.-F."/>
            <person name="Dominguez A."/>
            <person name="Elias M."/>
            <person name="Eslava A.P."/>
            <person name="Glaser F."/>
            <person name="Grimwood J."/>
            <person name="Gutierrez G."/>
            <person name="Heitman J."/>
            <person name="Henrissat B."/>
            <person name="Iturriaga E.A."/>
            <person name="Lang B.F."/>
            <person name="Lavin J.L."/>
            <person name="Lee S."/>
            <person name="Li W."/>
            <person name="Lindquist E."/>
            <person name="Lopez-Garcia S."/>
            <person name="Luque E.M."/>
            <person name="Marcos A.T."/>
            <person name="Martin J."/>
            <person name="McCluskey K."/>
            <person name="Medina H.R."/>
            <person name="Miralles-Duran A."/>
            <person name="Miyazaki A."/>
            <person name="Munoz-Torres E."/>
            <person name="Oguiza J.A."/>
            <person name="Ohm R."/>
            <person name="Olmedo M."/>
            <person name="Orejas M."/>
            <person name="Ortiz-Castellanos L."/>
            <person name="Pisabarro A.G."/>
            <person name="Rodriguez-Romero J."/>
            <person name="Ruiz-Herrera J."/>
            <person name="Ruiz-Vazquez R."/>
            <person name="Sanz C."/>
            <person name="Schackwitz W."/>
            <person name="Schmutz J."/>
            <person name="Shahriari M."/>
            <person name="Shelest E."/>
            <person name="Silva-Franco F."/>
            <person name="Soanes D."/>
            <person name="Syed K."/>
            <person name="Tagua V.G."/>
            <person name="Talbot N.J."/>
            <person name="Thon M."/>
            <person name="De vries R.P."/>
            <person name="Wiebenga A."/>
            <person name="Yadav J.S."/>
            <person name="Braun E.L."/>
            <person name="Baker S."/>
            <person name="Garre V."/>
            <person name="Horwitz B."/>
            <person name="Torres-Martinez S."/>
            <person name="Idnurm A."/>
            <person name="Herrera-Estrella A."/>
            <person name="Gabaldon T."/>
            <person name="Grigoriev I.V."/>
        </authorList>
    </citation>
    <scope>NUCLEOTIDE SEQUENCE [LARGE SCALE GENOMIC DNA]</scope>
    <source>
        <strain evidence="2">NRRL 1555(-)</strain>
    </source>
</reference>
<dbReference type="Proteomes" id="UP000077315">
    <property type="component" value="Unassembled WGS sequence"/>
</dbReference>
<dbReference type="RefSeq" id="XP_018285564.1">
    <property type="nucleotide sequence ID" value="XM_018434177.1"/>
</dbReference>
<proteinExistence type="predicted"/>
<evidence type="ECO:0000313" key="1">
    <source>
        <dbReference type="EMBL" id="OAD67524.1"/>
    </source>
</evidence>
<keyword evidence="2" id="KW-1185">Reference proteome</keyword>
<organism evidence="1 2">
    <name type="scientific">Phycomyces blakesleeanus (strain ATCC 8743b / DSM 1359 / FGSC 10004 / NBRC 33097 / NRRL 1555)</name>
    <dbReference type="NCBI Taxonomy" id="763407"/>
    <lineage>
        <taxon>Eukaryota</taxon>
        <taxon>Fungi</taxon>
        <taxon>Fungi incertae sedis</taxon>
        <taxon>Mucoromycota</taxon>
        <taxon>Mucoromycotina</taxon>
        <taxon>Mucoromycetes</taxon>
        <taxon>Mucorales</taxon>
        <taxon>Phycomycetaceae</taxon>
        <taxon>Phycomyces</taxon>
    </lineage>
</organism>
<dbReference type="GeneID" id="28995083"/>